<evidence type="ECO:0000256" key="2">
    <source>
        <dbReference type="SAM" id="MobiDB-lite"/>
    </source>
</evidence>
<evidence type="ECO:0000256" key="1">
    <source>
        <dbReference type="SAM" id="Coils"/>
    </source>
</evidence>
<dbReference type="Proteomes" id="UP001141806">
    <property type="component" value="Unassembled WGS sequence"/>
</dbReference>
<keyword evidence="4" id="KW-1185">Reference proteome</keyword>
<feature type="region of interest" description="Disordered" evidence="2">
    <location>
        <begin position="1"/>
        <end position="33"/>
    </location>
</feature>
<feature type="region of interest" description="Disordered" evidence="2">
    <location>
        <begin position="285"/>
        <end position="314"/>
    </location>
</feature>
<feature type="coiled-coil region" evidence="1">
    <location>
        <begin position="398"/>
        <end position="425"/>
    </location>
</feature>
<organism evidence="3 4">
    <name type="scientific">Protea cynaroides</name>
    <dbReference type="NCBI Taxonomy" id="273540"/>
    <lineage>
        <taxon>Eukaryota</taxon>
        <taxon>Viridiplantae</taxon>
        <taxon>Streptophyta</taxon>
        <taxon>Embryophyta</taxon>
        <taxon>Tracheophyta</taxon>
        <taxon>Spermatophyta</taxon>
        <taxon>Magnoliopsida</taxon>
        <taxon>Proteales</taxon>
        <taxon>Proteaceae</taxon>
        <taxon>Protea</taxon>
    </lineage>
</organism>
<dbReference type="OrthoDB" id="1921697at2759"/>
<dbReference type="EMBL" id="JAMYWD010000005">
    <property type="protein sequence ID" value="KAJ4971366.1"/>
    <property type="molecule type" value="Genomic_DNA"/>
</dbReference>
<evidence type="ECO:0000313" key="3">
    <source>
        <dbReference type="EMBL" id="KAJ4971366.1"/>
    </source>
</evidence>
<gene>
    <name evidence="3" type="ORF">NE237_004465</name>
</gene>
<dbReference type="PANTHER" id="PTHR35468">
    <property type="entry name" value="MYOSIN-LIKE PROTEIN"/>
    <property type="match status" value="1"/>
</dbReference>
<dbReference type="AlphaFoldDB" id="A0A9Q0KJ03"/>
<reference evidence="3" key="1">
    <citation type="journal article" date="2023" name="Plant J.">
        <title>The genome of the king protea, Protea cynaroides.</title>
        <authorList>
            <person name="Chang J."/>
            <person name="Duong T.A."/>
            <person name="Schoeman C."/>
            <person name="Ma X."/>
            <person name="Roodt D."/>
            <person name="Barker N."/>
            <person name="Li Z."/>
            <person name="Van de Peer Y."/>
            <person name="Mizrachi E."/>
        </authorList>
    </citation>
    <scope>NUCLEOTIDE SEQUENCE</scope>
    <source>
        <tissue evidence="3">Young leaves</tissue>
    </source>
</reference>
<feature type="coiled-coil region" evidence="1">
    <location>
        <begin position="121"/>
        <end position="190"/>
    </location>
</feature>
<dbReference type="Gene3D" id="1.20.5.170">
    <property type="match status" value="1"/>
</dbReference>
<sequence length="490" mass="57151">MSTTRRPKWHPPPPPSPKILHLPRRNSRKATKKVAVGKSVVVREADSFRDHRVKQKLETLFDQERSFSRTIPIVLLKGGESERREKVVDFDYGFGEKRRDFEDEKWRFQAEILRAECHFLRMEREIALKKLEKSRAQMERTLRSAVETLISGRKRIYEGKSVGVVLEEEIEGLEEKLEEVQRSSRDFDIRKCSNFDKQAAVLQRRLERLGGISEEERMKEIREMAEASLEINTNCKSDDSFASDSKTRFTDVENLGKKMEGLSKGMLEKMEEEYRSMSMISTATSSASSRRIEFPDPSSSSSSSVMRQPHHFEGSTKTVCSGRCKSIVRKLVEQVRAETEQWTQMQEMLCQVRVEMEELQTSRDFWEDRAFHCEDRIRSLHTDAQEWRQKALSSEHMVTELQKQISELRIELERLKTEVTEQQKEPARIRSLPPLPRETQKEKEKRVLICRLKENHQMSSCNVRLVATTKRSPLQDIGNSSPLNLQTSRS</sequence>
<dbReference type="PANTHER" id="PTHR35468:SF1">
    <property type="entry name" value="MYOSIN-LIKE PROTEIN"/>
    <property type="match status" value="1"/>
</dbReference>
<accession>A0A9Q0KJ03</accession>
<proteinExistence type="predicted"/>
<protein>
    <submittedName>
        <fullName evidence="3">Uncharacterized protein</fullName>
    </submittedName>
</protein>
<name>A0A9Q0KJ03_9MAGN</name>
<evidence type="ECO:0000313" key="4">
    <source>
        <dbReference type="Proteomes" id="UP001141806"/>
    </source>
</evidence>
<feature type="compositionally biased region" description="Basic residues" evidence="2">
    <location>
        <begin position="21"/>
        <end position="32"/>
    </location>
</feature>
<keyword evidence="1" id="KW-0175">Coiled coil</keyword>
<comment type="caution">
    <text evidence="3">The sequence shown here is derived from an EMBL/GenBank/DDBJ whole genome shotgun (WGS) entry which is preliminary data.</text>
</comment>